<feature type="compositionally biased region" description="Polar residues" evidence="1">
    <location>
        <begin position="874"/>
        <end position="892"/>
    </location>
</feature>
<dbReference type="EMBL" id="FWEW01000033">
    <property type="protein sequence ID" value="SLM33372.1"/>
    <property type="molecule type" value="Genomic_DNA"/>
</dbReference>
<feature type="compositionally biased region" description="Low complexity" evidence="1">
    <location>
        <begin position="632"/>
        <end position="643"/>
    </location>
</feature>
<feature type="domain" description="DUF7877" evidence="3">
    <location>
        <begin position="56"/>
        <end position="169"/>
    </location>
</feature>
<dbReference type="InterPro" id="IPR056687">
    <property type="entry name" value="DUF7785"/>
</dbReference>
<evidence type="ECO:0000313" key="6">
    <source>
        <dbReference type="Proteomes" id="UP000192927"/>
    </source>
</evidence>
<evidence type="ECO:0000313" key="5">
    <source>
        <dbReference type="EMBL" id="SLM33372.1"/>
    </source>
</evidence>
<dbReference type="OrthoDB" id="5354458at2759"/>
<protein>
    <submittedName>
        <fullName evidence="5">Uncharacterized protein</fullName>
    </submittedName>
</protein>
<reference evidence="5" key="2">
    <citation type="submission" date="2017-03" db="EMBL/GenBank/DDBJ databases">
        <authorList>
            <person name="Afonso C.L."/>
            <person name="Miller P.J."/>
            <person name="Scott M.A."/>
            <person name="Spackman E."/>
            <person name="Goraichik I."/>
            <person name="Dimitrov K.M."/>
            <person name="Suarez D.L."/>
            <person name="Swayne D.E."/>
        </authorList>
    </citation>
    <scope>NUCLEOTIDE SEQUENCE [LARGE SCALE GENOMIC DNA]</scope>
</reference>
<feature type="compositionally biased region" description="Polar residues" evidence="1">
    <location>
        <begin position="540"/>
        <end position="555"/>
    </location>
</feature>
<organism evidence="5 6">
    <name type="scientific">Lasallia pustulata</name>
    <dbReference type="NCBI Taxonomy" id="136370"/>
    <lineage>
        <taxon>Eukaryota</taxon>
        <taxon>Fungi</taxon>
        <taxon>Dikarya</taxon>
        <taxon>Ascomycota</taxon>
        <taxon>Pezizomycotina</taxon>
        <taxon>Lecanoromycetes</taxon>
        <taxon>OSLEUM clade</taxon>
        <taxon>Umbilicariomycetidae</taxon>
        <taxon>Umbilicariales</taxon>
        <taxon>Umbilicariaceae</taxon>
        <taxon>Lasallia</taxon>
    </lineage>
</organism>
<dbReference type="InterPro" id="IPR057199">
    <property type="entry name" value="DUF7877"/>
</dbReference>
<feature type="compositionally biased region" description="Low complexity" evidence="1">
    <location>
        <begin position="813"/>
        <end position="835"/>
    </location>
</feature>
<feature type="region of interest" description="Disordered" evidence="1">
    <location>
        <begin position="632"/>
        <end position="743"/>
    </location>
</feature>
<feature type="region of interest" description="Disordered" evidence="1">
    <location>
        <begin position="1"/>
        <end position="52"/>
    </location>
</feature>
<dbReference type="Pfam" id="PF25289">
    <property type="entry name" value="DUF7877"/>
    <property type="match status" value="1"/>
</dbReference>
<dbReference type="AlphaFoldDB" id="A0A1W5CRF2"/>
<feature type="compositionally biased region" description="Polar residues" evidence="1">
    <location>
        <begin position="8"/>
        <end position="24"/>
    </location>
</feature>
<feature type="region of interest" description="Disordered" evidence="1">
    <location>
        <begin position="540"/>
        <end position="567"/>
    </location>
</feature>
<feature type="compositionally biased region" description="Polar residues" evidence="1">
    <location>
        <begin position="644"/>
        <end position="686"/>
    </location>
</feature>
<feature type="compositionally biased region" description="Basic and acidic residues" evidence="1">
    <location>
        <begin position="37"/>
        <end position="52"/>
    </location>
</feature>
<name>A0A1W5CRF2_9LECA</name>
<evidence type="ECO:0000313" key="7">
    <source>
        <dbReference type="Proteomes" id="UP000324767"/>
    </source>
</evidence>
<evidence type="ECO:0000313" key="4">
    <source>
        <dbReference type="EMBL" id="KAA6408943.1"/>
    </source>
</evidence>
<feature type="compositionally biased region" description="Polar residues" evidence="1">
    <location>
        <begin position="696"/>
        <end position="708"/>
    </location>
</feature>
<accession>A0A1W5CRF2</accession>
<feature type="compositionally biased region" description="Polar residues" evidence="1">
    <location>
        <begin position="907"/>
        <end position="922"/>
    </location>
</feature>
<feature type="domain" description="DUF7785" evidence="2">
    <location>
        <begin position="511"/>
        <end position="608"/>
    </location>
</feature>
<reference evidence="6" key="1">
    <citation type="submission" date="2017-03" db="EMBL/GenBank/DDBJ databases">
        <authorList>
            <person name="Sharma R."/>
            <person name="Thines M."/>
        </authorList>
    </citation>
    <scope>NUCLEOTIDE SEQUENCE [LARGE SCALE GENOMIC DNA]</scope>
</reference>
<dbReference type="Proteomes" id="UP000324767">
    <property type="component" value="Unassembled WGS sequence"/>
</dbReference>
<proteinExistence type="predicted"/>
<dbReference type="EMBL" id="VXIT01000012">
    <property type="protein sequence ID" value="KAA6408943.1"/>
    <property type="molecule type" value="Genomic_DNA"/>
</dbReference>
<reference evidence="4 7" key="3">
    <citation type="submission" date="2019-09" db="EMBL/GenBank/DDBJ databases">
        <title>The hologenome of the rock-dwelling lichen Lasallia pustulata.</title>
        <authorList>
            <person name="Greshake Tzovaras B."/>
            <person name="Segers F."/>
            <person name="Bicker A."/>
            <person name="Dal Grande F."/>
            <person name="Otte J."/>
            <person name="Hankeln T."/>
            <person name="Schmitt I."/>
            <person name="Ebersberger I."/>
        </authorList>
    </citation>
    <scope>NUCLEOTIDE SEQUENCE [LARGE SCALE GENOMIC DNA]</scope>
    <source>
        <strain evidence="4">A1-1</strain>
    </source>
</reference>
<keyword evidence="6" id="KW-1185">Reference proteome</keyword>
<feature type="compositionally biased region" description="Polar residues" evidence="1">
    <location>
        <begin position="721"/>
        <end position="743"/>
    </location>
</feature>
<feature type="region of interest" description="Disordered" evidence="1">
    <location>
        <begin position="874"/>
        <end position="922"/>
    </location>
</feature>
<dbReference type="Proteomes" id="UP000192927">
    <property type="component" value="Unassembled WGS sequence"/>
</dbReference>
<sequence>MSAPNGLPSPSTTHSDSTNNTQTIGKRKRANDAGELEESRLVGDNDPSSEKEKDYLQRLLLDILEVLKSEDTVPSTLDCPFVPSRDTAPATKRTKLSESGEKTTIASLIRSDAYSSVDELIADVDTATSIVVEDVQARSDGYNAIRQPLSNEDQERLLRVSAFKKELNTIVLREMLQRPGLMPTANVLDDSFSKHKLPDGVIGKRSVQLGSSDSSNGVVLTLYGNAPQPKQLFSSLQRPTHISSSDASTLADNGGPLDNAARGDYSVDIFAPVREAGLPNGISTTKIIPVHSTTLGEGKQHVPTLGDLFAPPVGAPPLNPPRPSKHTATRSASVTWFNPAEAPISTRTHRRESYTSQPLSTGQWLTYNVAPSPTQLASPEAKRKQRDRALSIGESRPTLTQEVMVAHQQAKEDALFRSAYSSFAPTRDDGAALVPEAVKNRLWWRRVGEQRFQEIFPPDLLMEHIGDAEDALEANNAREDELFKQAAENWVPEELPAELKEGGLTGEEIKDKDADEILRDISELLETLNSYQRVRNLLAPTTRTSAGQNPQLTTLSGSPSSPSSAESDVYNMLKSQLAILISTLPPYAVSKLNGDQMGALNISTKLQIEAKTYKGTLEEDEVTAKARQAALSAAAGSTARTTTPNVNASSRSHYPQSLNTSNQPSQRSGYATQAPSSRPAGLSTSYHAHHQYANRLPSTSNHYATYPTQRPPSSTPDRHSNASQQYSQQTPAHPNQYNQNGQRQAPLQNGYAYSQQYGTPQAGAQGAPMQSQQYQRPSQPGYQQRAQNAHSYSYGGMGGGRSSSPHKAAAYTPQQRPSYPVQSQSPSQQRSPHYQASSQYVPQTSAVAQLNSAAVAGNYHMTADEQAMLMNRQKAQLAQQIANNSPRQGSATPQPPAGQYGGQQNGTPAPQQNGVTVGQGQE</sequence>
<feature type="region of interest" description="Disordered" evidence="1">
    <location>
        <begin position="757"/>
        <end position="840"/>
    </location>
</feature>
<feature type="region of interest" description="Disordered" evidence="1">
    <location>
        <begin position="78"/>
        <end position="98"/>
    </location>
</feature>
<evidence type="ECO:0000256" key="1">
    <source>
        <dbReference type="SAM" id="MobiDB-lite"/>
    </source>
</evidence>
<evidence type="ECO:0000259" key="3">
    <source>
        <dbReference type="Pfam" id="PF25289"/>
    </source>
</evidence>
<gene>
    <name evidence="4" type="ORF">FRX48_07287</name>
</gene>
<feature type="compositionally biased region" description="Polar residues" evidence="1">
    <location>
        <begin position="768"/>
        <end position="790"/>
    </location>
</feature>
<dbReference type="Pfam" id="PF25009">
    <property type="entry name" value="DUF7785"/>
    <property type="match status" value="1"/>
</dbReference>
<evidence type="ECO:0000259" key="2">
    <source>
        <dbReference type="Pfam" id="PF25009"/>
    </source>
</evidence>